<dbReference type="OrthoDB" id="5498330at2"/>
<dbReference type="Gene3D" id="3.40.50.1000">
    <property type="entry name" value="HAD superfamily/HAD-like"/>
    <property type="match status" value="1"/>
</dbReference>
<accession>F6DAK1</accession>
<dbReference type="InterPro" id="IPR036412">
    <property type="entry name" value="HAD-like_sf"/>
</dbReference>
<dbReference type="HOGENOM" id="CLU_2884520_0_0_6"/>
<dbReference type="GO" id="GO:0016787">
    <property type="term" value="F:hydrolase activity"/>
    <property type="evidence" value="ECO:0007669"/>
    <property type="project" value="UniProtKB-KW"/>
</dbReference>
<dbReference type="AlphaFoldDB" id="F6DAK1"/>
<dbReference type="KEGG" id="tcy:Thicy_1499"/>
<protein>
    <submittedName>
        <fullName evidence="1">Haloacid dehalogenase domain protein hydrolase type 3</fullName>
    </submittedName>
</protein>
<keyword evidence="1" id="KW-0378">Hydrolase</keyword>
<dbReference type="eggNOG" id="COG0561">
    <property type="taxonomic scope" value="Bacteria"/>
</dbReference>
<dbReference type="PROSITE" id="PS01228">
    <property type="entry name" value="COF_1"/>
    <property type="match status" value="1"/>
</dbReference>
<organism evidence="1 2">
    <name type="scientific">Thiomicrospira cyclica (strain DSM 14477 / JCM 11371 / ALM1)</name>
    <name type="common">Thioalkalimicrobium cyclicum</name>
    <dbReference type="NCBI Taxonomy" id="717773"/>
    <lineage>
        <taxon>Bacteria</taxon>
        <taxon>Pseudomonadati</taxon>
        <taxon>Pseudomonadota</taxon>
        <taxon>Gammaproteobacteria</taxon>
        <taxon>Thiotrichales</taxon>
        <taxon>Piscirickettsiaceae</taxon>
        <taxon>Thiomicrospira</taxon>
    </lineage>
</organism>
<sequence>MIKLIVIDLDGTLLNPDHIISAANRQALQWLLKYWPYPQAAITLSNAEAGVADYLQGYFRHSL</sequence>
<gene>
    <name evidence="1" type="ordered locus">Thicy_1499</name>
</gene>
<keyword evidence="2" id="KW-1185">Reference proteome</keyword>
<dbReference type="EMBL" id="CP002776">
    <property type="protein sequence ID" value="AEG32257.1"/>
    <property type="molecule type" value="Genomic_DNA"/>
</dbReference>
<evidence type="ECO:0000313" key="1">
    <source>
        <dbReference type="EMBL" id="AEG32257.1"/>
    </source>
</evidence>
<dbReference type="InterPro" id="IPR023214">
    <property type="entry name" value="HAD_sf"/>
</dbReference>
<reference evidence="1 2" key="1">
    <citation type="submission" date="2011-05" db="EMBL/GenBank/DDBJ databases">
        <title>Complete sequence of Thioalkalimicrobium cyclicum ALM1.</title>
        <authorList>
            <consortium name="US DOE Joint Genome Institute"/>
            <person name="Lucas S."/>
            <person name="Han J."/>
            <person name="Lapidus A."/>
            <person name="Cheng J.-F."/>
            <person name="Goodwin L."/>
            <person name="Pitluck S."/>
            <person name="Peters L."/>
            <person name="Mikhailova N."/>
            <person name="Davenport K."/>
            <person name="Han C."/>
            <person name="Tapia R."/>
            <person name="Land M."/>
            <person name="Hauser L."/>
            <person name="Kyrpides N."/>
            <person name="Ivanova N."/>
            <person name="Pagani I."/>
            <person name="Kappler U."/>
            <person name="Woyke T."/>
        </authorList>
    </citation>
    <scope>NUCLEOTIDE SEQUENCE [LARGE SCALE GENOMIC DNA]</scope>
    <source>
        <strain evidence="2">DSM 14477 / JCM 11371 / ALM1</strain>
    </source>
</reference>
<proteinExistence type="predicted"/>
<dbReference type="Proteomes" id="UP000009232">
    <property type="component" value="Chromosome"/>
</dbReference>
<dbReference type="STRING" id="717773.Thicy_1499"/>
<dbReference type="Pfam" id="PF08282">
    <property type="entry name" value="Hydrolase_3"/>
    <property type="match status" value="1"/>
</dbReference>
<evidence type="ECO:0000313" key="2">
    <source>
        <dbReference type="Proteomes" id="UP000009232"/>
    </source>
</evidence>
<dbReference type="SUPFAM" id="SSF56784">
    <property type="entry name" value="HAD-like"/>
    <property type="match status" value="1"/>
</dbReference>
<name>F6DAK1_THICA</name>